<sequence>MAHDCRCALVRFTPVAHTAREMVLKTIAYESRLYFRAFVVSAEIADATMLLSVRDLKVAVRYFLTHRAGSSSFAALDKNGKYRPSLESKKYR</sequence>
<dbReference type="Proteomes" id="UP000887159">
    <property type="component" value="Unassembled WGS sequence"/>
</dbReference>
<evidence type="ECO:0000313" key="1">
    <source>
        <dbReference type="EMBL" id="GFX89148.1"/>
    </source>
</evidence>
<reference evidence="1" key="1">
    <citation type="submission" date="2020-08" db="EMBL/GenBank/DDBJ databases">
        <title>Multicomponent nature underlies the extraordinary mechanical properties of spider dragline silk.</title>
        <authorList>
            <person name="Kono N."/>
            <person name="Nakamura H."/>
            <person name="Mori M."/>
            <person name="Yoshida Y."/>
            <person name="Ohtoshi R."/>
            <person name="Malay A.D."/>
            <person name="Moran D.A.P."/>
            <person name="Tomita M."/>
            <person name="Numata K."/>
            <person name="Arakawa K."/>
        </authorList>
    </citation>
    <scope>NUCLEOTIDE SEQUENCE</scope>
</reference>
<organism evidence="1 2">
    <name type="scientific">Trichonephila clavipes</name>
    <name type="common">Golden silk orbweaver</name>
    <name type="synonym">Nephila clavipes</name>
    <dbReference type="NCBI Taxonomy" id="2585209"/>
    <lineage>
        <taxon>Eukaryota</taxon>
        <taxon>Metazoa</taxon>
        <taxon>Ecdysozoa</taxon>
        <taxon>Arthropoda</taxon>
        <taxon>Chelicerata</taxon>
        <taxon>Arachnida</taxon>
        <taxon>Araneae</taxon>
        <taxon>Araneomorphae</taxon>
        <taxon>Entelegynae</taxon>
        <taxon>Araneoidea</taxon>
        <taxon>Nephilidae</taxon>
        <taxon>Trichonephila</taxon>
    </lineage>
</organism>
<evidence type="ECO:0000313" key="2">
    <source>
        <dbReference type="Proteomes" id="UP000887159"/>
    </source>
</evidence>
<dbReference type="AlphaFoldDB" id="A0A8X6UZC7"/>
<protein>
    <submittedName>
        <fullName evidence="1">Uncharacterized protein</fullName>
    </submittedName>
</protein>
<proteinExistence type="predicted"/>
<keyword evidence="2" id="KW-1185">Reference proteome</keyword>
<accession>A0A8X6UZC7</accession>
<comment type="caution">
    <text evidence="1">The sequence shown here is derived from an EMBL/GenBank/DDBJ whole genome shotgun (WGS) entry which is preliminary data.</text>
</comment>
<name>A0A8X6UZC7_TRICX</name>
<gene>
    <name evidence="1" type="ORF">TNCV_20441</name>
</gene>
<dbReference type="EMBL" id="BMAU01021068">
    <property type="protein sequence ID" value="GFX89148.1"/>
    <property type="molecule type" value="Genomic_DNA"/>
</dbReference>